<protein>
    <submittedName>
        <fullName evidence="1">Uncharacterized protein</fullName>
    </submittedName>
</protein>
<accession>A0ABX7M3E4</accession>
<evidence type="ECO:0000313" key="2">
    <source>
        <dbReference type="Proteomes" id="UP000663570"/>
    </source>
</evidence>
<dbReference type="EMBL" id="CP071060">
    <property type="protein sequence ID" value="QSI76284.1"/>
    <property type="molecule type" value="Genomic_DNA"/>
</dbReference>
<gene>
    <name evidence="1" type="ORF">JY500_17715</name>
</gene>
<keyword evidence="2" id="KW-1185">Reference proteome</keyword>
<name>A0ABX7M3E4_9RHOO</name>
<dbReference type="RefSeq" id="WP_172203188.1">
    <property type="nucleotide sequence ID" value="NZ_CP071060.1"/>
</dbReference>
<evidence type="ECO:0000313" key="1">
    <source>
        <dbReference type="EMBL" id="QSI76284.1"/>
    </source>
</evidence>
<proteinExistence type="predicted"/>
<dbReference type="Proteomes" id="UP000663570">
    <property type="component" value="Chromosome"/>
</dbReference>
<organism evidence="1 2">
    <name type="scientific">Niveibacterium microcysteis</name>
    <dbReference type="NCBI Taxonomy" id="2811415"/>
    <lineage>
        <taxon>Bacteria</taxon>
        <taxon>Pseudomonadati</taxon>
        <taxon>Pseudomonadota</taxon>
        <taxon>Betaproteobacteria</taxon>
        <taxon>Rhodocyclales</taxon>
        <taxon>Rhodocyclaceae</taxon>
        <taxon>Niveibacterium</taxon>
    </lineage>
</organism>
<sequence length="144" mass="16246">MHIMPFENVTHDDARASLDADLRHAVPGVRKAGYDHSSDPRIHLSALAERWLAESRDPNANLLADTFPHVANQLALIWREPFTALDYLDSLITDTRCGRQGFPEPALRALLKLHDRCTAALPPRNPFLPNDPWIRGSDSGERRH</sequence>
<reference evidence="1 2" key="1">
    <citation type="submission" date="2021-02" db="EMBL/GenBank/DDBJ databases">
        <title>Niveibacterium changnyeongensis HC41.</title>
        <authorList>
            <person name="Kang M."/>
        </authorList>
    </citation>
    <scope>NUCLEOTIDE SEQUENCE [LARGE SCALE GENOMIC DNA]</scope>
    <source>
        <strain evidence="1 2">HC41</strain>
    </source>
</reference>